<evidence type="ECO:0000313" key="2">
    <source>
        <dbReference type="EMBL" id="SIS60081.1"/>
    </source>
</evidence>
<keyword evidence="3" id="KW-1185">Reference proteome</keyword>
<dbReference type="RefSeq" id="WP_076528157.1">
    <property type="nucleotide sequence ID" value="NZ_BMEH01000001.1"/>
</dbReference>
<dbReference type="Proteomes" id="UP000186141">
    <property type="component" value="Unassembled WGS sequence"/>
</dbReference>
<proteinExistence type="predicted"/>
<feature type="transmembrane region" description="Helical" evidence="1">
    <location>
        <begin position="92"/>
        <end position="112"/>
    </location>
</feature>
<dbReference type="EMBL" id="FTOT01000001">
    <property type="protein sequence ID" value="SIS60081.1"/>
    <property type="molecule type" value="Genomic_DNA"/>
</dbReference>
<evidence type="ECO:0000256" key="1">
    <source>
        <dbReference type="SAM" id="Phobius"/>
    </source>
</evidence>
<evidence type="ECO:0000313" key="3">
    <source>
        <dbReference type="Proteomes" id="UP000186141"/>
    </source>
</evidence>
<feature type="transmembrane region" description="Helical" evidence="1">
    <location>
        <begin position="159"/>
        <end position="176"/>
    </location>
</feature>
<keyword evidence="1" id="KW-0472">Membrane</keyword>
<keyword evidence="1" id="KW-0812">Transmembrane</keyword>
<gene>
    <name evidence="2" type="ORF">SAMN05421774_101384</name>
</gene>
<protein>
    <recommendedName>
        <fullName evidence="4">DUF1109 domain-containing protein</fullName>
    </recommendedName>
</protein>
<dbReference type="InterPro" id="IPR009495">
    <property type="entry name" value="NrsF"/>
</dbReference>
<evidence type="ECO:0008006" key="4">
    <source>
        <dbReference type="Google" id="ProtNLM"/>
    </source>
</evidence>
<feature type="transmembrane region" description="Helical" evidence="1">
    <location>
        <begin position="62"/>
        <end position="80"/>
    </location>
</feature>
<keyword evidence="1" id="KW-1133">Transmembrane helix</keyword>
<feature type="transmembrane region" description="Helical" evidence="1">
    <location>
        <begin position="124"/>
        <end position="147"/>
    </location>
</feature>
<name>A0A1N7KER8_9RHOB</name>
<feature type="transmembrane region" description="Helical" evidence="1">
    <location>
        <begin position="20"/>
        <end position="42"/>
    </location>
</feature>
<dbReference type="OrthoDB" id="7764375at2"/>
<dbReference type="Pfam" id="PF06532">
    <property type="entry name" value="NrsF"/>
    <property type="match status" value="1"/>
</dbReference>
<dbReference type="STRING" id="1086013.SAMN05421774_101384"/>
<reference evidence="2 3" key="1">
    <citation type="submission" date="2017-01" db="EMBL/GenBank/DDBJ databases">
        <authorList>
            <person name="Mah S.A."/>
            <person name="Swanson W.J."/>
            <person name="Moy G.W."/>
            <person name="Vacquier V.D."/>
        </authorList>
    </citation>
    <scope>NUCLEOTIDE SEQUENCE [LARGE SCALE GENOMIC DNA]</scope>
    <source>
        <strain evidence="2 3">DSM 26375</strain>
    </source>
</reference>
<feature type="transmembrane region" description="Helical" evidence="1">
    <location>
        <begin position="188"/>
        <end position="209"/>
    </location>
</feature>
<organism evidence="2 3">
    <name type="scientific">Gemmobacter megaterium</name>
    <dbReference type="NCBI Taxonomy" id="1086013"/>
    <lineage>
        <taxon>Bacteria</taxon>
        <taxon>Pseudomonadati</taxon>
        <taxon>Pseudomonadota</taxon>
        <taxon>Alphaproteobacteria</taxon>
        <taxon>Rhodobacterales</taxon>
        <taxon>Paracoccaceae</taxon>
        <taxon>Gemmobacter</taxon>
    </lineage>
</organism>
<sequence>MRTDELIGLLAQDDSRPRRVPWRVTLAMATGLAGAGLAGLLLLGIRPDLAQAVTVPTTLMKWVLPLLVGGLGVSGALALARPDQDGRGAQTALWIVLGAVLLWFGLAVLSTPAGQVTRAVMGSTARACLLAVTAIGLPPLVAALFMLRDGASVAPHRNGAFAGLAAGGFAAMIYALHCNEDAPQFFLLWYSLGIAILAACGAWLGGRILRW</sequence>
<accession>A0A1N7KER8</accession>
<dbReference type="AlphaFoldDB" id="A0A1N7KER8"/>